<evidence type="ECO:0008006" key="3">
    <source>
        <dbReference type="Google" id="ProtNLM"/>
    </source>
</evidence>
<accession>A0A173S7D2</accession>
<dbReference type="Pfam" id="PF07374">
    <property type="entry name" value="DUF1492"/>
    <property type="match status" value="1"/>
</dbReference>
<dbReference type="Proteomes" id="UP000095553">
    <property type="component" value="Unassembled WGS sequence"/>
</dbReference>
<dbReference type="RefSeq" id="WP_055072523.1">
    <property type="nucleotide sequence ID" value="NZ_CYXY01000005.1"/>
</dbReference>
<dbReference type="AlphaFoldDB" id="A0A173S7D2"/>
<gene>
    <name evidence="1" type="ORF">ERS852571_01020</name>
</gene>
<reference evidence="1 2" key="1">
    <citation type="submission" date="2015-09" db="EMBL/GenBank/DDBJ databases">
        <authorList>
            <consortium name="Pathogen Informatics"/>
        </authorList>
    </citation>
    <scope>NUCLEOTIDE SEQUENCE [LARGE SCALE GENOMIC DNA]</scope>
    <source>
        <strain evidence="1 2">2789STDY5834959</strain>
    </source>
</reference>
<protein>
    <recommendedName>
        <fullName evidence="3">DUF1492 domain-containing protein</fullName>
    </recommendedName>
</protein>
<dbReference type="InterPro" id="IPR010861">
    <property type="entry name" value="DUF1492"/>
</dbReference>
<proteinExistence type="predicted"/>
<organism evidence="1 2">
    <name type="scientific">Anaerostipes hadrus</name>
    <dbReference type="NCBI Taxonomy" id="649756"/>
    <lineage>
        <taxon>Bacteria</taxon>
        <taxon>Bacillati</taxon>
        <taxon>Bacillota</taxon>
        <taxon>Clostridia</taxon>
        <taxon>Lachnospirales</taxon>
        <taxon>Lachnospiraceae</taxon>
        <taxon>Anaerostipes</taxon>
    </lineage>
</organism>
<name>A0A173S7D2_ANAHA</name>
<sequence>MLNHITTNQCRMLLQEANFIKKQYPKRIKEFQEILKEDRSLIEMSVDISAKISTNTGGHTGEIKDLENERIKNQILIRNLKTEILYMDNRLLQIKILENMMIRLKSMQVQCIEQTYFERKKPLQICQKLYISRSAYYRYLNKGIEELTKLYNQNIVSDAETENEEK</sequence>
<evidence type="ECO:0000313" key="2">
    <source>
        <dbReference type="Proteomes" id="UP000095553"/>
    </source>
</evidence>
<evidence type="ECO:0000313" key="1">
    <source>
        <dbReference type="EMBL" id="CUM86394.1"/>
    </source>
</evidence>
<dbReference type="EMBL" id="CYXY01000005">
    <property type="protein sequence ID" value="CUM86394.1"/>
    <property type="molecule type" value="Genomic_DNA"/>
</dbReference>